<dbReference type="EMBL" id="CP031150">
    <property type="protein sequence ID" value="AXG06548.1"/>
    <property type="molecule type" value="Genomic_DNA"/>
</dbReference>
<dbReference type="OrthoDB" id="198497at2157"/>
<evidence type="ECO:0000313" key="6">
    <source>
        <dbReference type="EMBL" id="AXG06548.1"/>
    </source>
</evidence>
<dbReference type="PROSITE" id="PS51900">
    <property type="entry name" value="CB"/>
    <property type="match status" value="1"/>
</dbReference>
<dbReference type="GO" id="GO:0003677">
    <property type="term" value="F:DNA binding"/>
    <property type="evidence" value="ECO:0007669"/>
    <property type="project" value="UniProtKB-UniRule"/>
</dbReference>
<dbReference type="InterPro" id="IPR011010">
    <property type="entry name" value="DNA_brk_join_enz"/>
</dbReference>
<dbReference type="Gene3D" id="1.10.443.10">
    <property type="entry name" value="Intergrase catalytic core"/>
    <property type="match status" value="1"/>
</dbReference>
<organism evidence="6 7">
    <name type="scientific">Haloplanus rubicundus</name>
    <dbReference type="NCBI Taxonomy" id="1547898"/>
    <lineage>
        <taxon>Archaea</taxon>
        <taxon>Methanobacteriati</taxon>
        <taxon>Methanobacteriota</taxon>
        <taxon>Stenosarchaea group</taxon>
        <taxon>Halobacteria</taxon>
        <taxon>Halobacteriales</taxon>
        <taxon>Haloferacaceae</taxon>
        <taxon>Haloplanus</taxon>
    </lineage>
</organism>
<dbReference type="Proteomes" id="UP000253273">
    <property type="component" value="Chromosome"/>
</dbReference>
<feature type="domain" description="Tyr recombinase" evidence="4">
    <location>
        <begin position="128"/>
        <end position="346"/>
    </location>
</feature>
<reference evidence="6 7" key="1">
    <citation type="submission" date="2018-07" db="EMBL/GenBank/DDBJ databases">
        <title>Genome sequences of Haloplanus sp. CBA1113.</title>
        <authorList>
            <person name="Kim Y.B."/>
            <person name="Roh S.W."/>
        </authorList>
    </citation>
    <scope>NUCLEOTIDE SEQUENCE [LARGE SCALE GENOMIC DNA]</scope>
    <source>
        <strain evidence="6 7">CBA1113</strain>
    </source>
</reference>
<keyword evidence="7" id="KW-1185">Reference proteome</keyword>
<evidence type="ECO:0000256" key="2">
    <source>
        <dbReference type="ARBA" id="ARBA00023172"/>
    </source>
</evidence>
<accession>A0A345E2X6</accession>
<dbReference type="InterPro" id="IPR010998">
    <property type="entry name" value="Integrase_recombinase_N"/>
</dbReference>
<dbReference type="CDD" id="cd00397">
    <property type="entry name" value="DNA_BRE_C"/>
    <property type="match status" value="1"/>
</dbReference>
<sequence length="366" mass="42454">MSGRRGSGRRPIGEPPDLDIADAIDRFIARNRPNWKGETERTYRKSLDTFEEYAEDEGLTALADLERWSLGFYTDWLLAHERDYARQTVQSKQKQARRWVKWLESQGFVDPGLHLAIEPLRLDDGEQTSDNILAPTEMRELLAWYRESTKWRGTRAHALLEVVAHVGARRSGIVALDLDDWDREERTLTFRNRPDQGTRLKNGDEHERKVILSEAPAKALTEYVARERYEKNDDMGRSPLFASRQGRPNKSTITNWMYRATQPCLKQECPHSKMRHNCEWTEQTHASKCPSSKPPHPVRRGSITWQLNIGRDPVDVAARAATTPGVIRRYYDQPDLDAELRRRVTQFDDIDICEHSDPTDFDEVTE</sequence>
<dbReference type="KEGG" id="haj:DU500_08990"/>
<dbReference type="RefSeq" id="WP_114585686.1">
    <property type="nucleotide sequence ID" value="NZ_CP031150.1"/>
</dbReference>
<evidence type="ECO:0000256" key="1">
    <source>
        <dbReference type="ARBA" id="ARBA00023125"/>
    </source>
</evidence>
<feature type="domain" description="Core-binding (CB)" evidence="5">
    <location>
        <begin position="18"/>
        <end position="104"/>
    </location>
</feature>
<evidence type="ECO:0000259" key="5">
    <source>
        <dbReference type="PROSITE" id="PS51900"/>
    </source>
</evidence>
<name>A0A345E2X6_9EURY</name>
<dbReference type="PROSITE" id="PS51898">
    <property type="entry name" value="TYR_RECOMBINASE"/>
    <property type="match status" value="1"/>
</dbReference>
<evidence type="ECO:0000313" key="7">
    <source>
        <dbReference type="Proteomes" id="UP000253273"/>
    </source>
</evidence>
<dbReference type="GO" id="GO:0015074">
    <property type="term" value="P:DNA integration"/>
    <property type="evidence" value="ECO:0007669"/>
    <property type="project" value="InterPro"/>
</dbReference>
<proteinExistence type="predicted"/>
<dbReference type="InterPro" id="IPR002104">
    <property type="entry name" value="Integrase_catalytic"/>
</dbReference>
<dbReference type="AlphaFoldDB" id="A0A345E2X6"/>
<gene>
    <name evidence="6" type="ORF">DU500_08990</name>
</gene>
<keyword evidence="1 3" id="KW-0238">DNA-binding</keyword>
<dbReference type="InterPro" id="IPR013762">
    <property type="entry name" value="Integrase-like_cat_sf"/>
</dbReference>
<dbReference type="InterPro" id="IPR044068">
    <property type="entry name" value="CB"/>
</dbReference>
<protein>
    <submittedName>
        <fullName evidence="6">Site-specific integrase</fullName>
    </submittedName>
</protein>
<evidence type="ECO:0000259" key="4">
    <source>
        <dbReference type="PROSITE" id="PS51898"/>
    </source>
</evidence>
<dbReference type="SUPFAM" id="SSF56349">
    <property type="entry name" value="DNA breaking-rejoining enzymes"/>
    <property type="match status" value="1"/>
</dbReference>
<dbReference type="Gene3D" id="1.10.150.130">
    <property type="match status" value="1"/>
</dbReference>
<dbReference type="GO" id="GO:0006310">
    <property type="term" value="P:DNA recombination"/>
    <property type="evidence" value="ECO:0007669"/>
    <property type="project" value="UniProtKB-KW"/>
</dbReference>
<dbReference type="GeneID" id="37283517"/>
<dbReference type="Pfam" id="PF00589">
    <property type="entry name" value="Phage_integrase"/>
    <property type="match status" value="1"/>
</dbReference>
<evidence type="ECO:0000256" key="3">
    <source>
        <dbReference type="PROSITE-ProRule" id="PRU01248"/>
    </source>
</evidence>
<keyword evidence="2" id="KW-0233">DNA recombination</keyword>